<evidence type="ECO:0000313" key="4">
    <source>
        <dbReference type="Proteomes" id="UP000837801"/>
    </source>
</evidence>
<comment type="caution">
    <text evidence="3">The sequence shown here is derived from an EMBL/GenBank/DDBJ whole genome shotgun (WGS) entry which is preliminary data.</text>
</comment>
<feature type="compositionally biased region" description="Basic residues" evidence="2">
    <location>
        <begin position="346"/>
        <end position="359"/>
    </location>
</feature>
<protein>
    <submittedName>
        <fullName evidence="3">Protein Ltv1p</fullName>
    </submittedName>
</protein>
<evidence type="ECO:0000313" key="3">
    <source>
        <dbReference type="EMBL" id="CAH2353207.1"/>
    </source>
</evidence>
<feature type="compositionally biased region" description="Basic and acidic residues" evidence="2">
    <location>
        <begin position="438"/>
        <end position="448"/>
    </location>
</feature>
<dbReference type="GO" id="GO:0005829">
    <property type="term" value="C:cytosol"/>
    <property type="evidence" value="ECO:0007669"/>
    <property type="project" value="TreeGrafter"/>
</dbReference>
<accession>A0A9P0QR42</accession>
<organism evidence="3 4">
    <name type="scientific">[Candida] railenensis</name>
    <dbReference type="NCBI Taxonomy" id="45579"/>
    <lineage>
        <taxon>Eukaryota</taxon>
        <taxon>Fungi</taxon>
        <taxon>Dikarya</taxon>
        <taxon>Ascomycota</taxon>
        <taxon>Saccharomycotina</taxon>
        <taxon>Pichiomycetes</taxon>
        <taxon>Debaryomycetaceae</taxon>
        <taxon>Kurtzmaniella</taxon>
    </lineage>
</organism>
<feature type="compositionally biased region" description="Basic and acidic residues" evidence="2">
    <location>
        <begin position="185"/>
        <end position="196"/>
    </location>
</feature>
<reference evidence="3" key="1">
    <citation type="submission" date="2022-03" db="EMBL/GenBank/DDBJ databases">
        <authorList>
            <person name="Legras J.-L."/>
            <person name="Devillers H."/>
            <person name="Grondin C."/>
        </authorList>
    </citation>
    <scope>NUCLEOTIDE SEQUENCE</scope>
    <source>
        <strain evidence="3">CLIB 1423</strain>
    </source>
</reference>
<proteinExistence type="inferred from homology"/>
<dbReference type="EMBL" id="CAKXYY010000009">
    <property type="protein sequence ID" value="CAH2353207.1"/>
    <property type="molecule type" value="Genomic_DNA"/>
</dbReference>
<dbReference type="AlphaFoldDB" id="A0A9P0QR42"/>
<gene>
    <name evidence="3" type="ORF">CLIB1423_09S05182</name>
</gene>
<dbReference type="PANTHER" id="PTHR21531:SF0">
    <property type="entry name" value="PROTEIN LTV1 HOMOLOG"/>
    <property type="match status" value="1"/>
</dbReference>
<dbReference type="GO" id="GO:0005634">
    <property type="term" value="C:nucleus"/>
    <property type="evidence" value="ECO:0007669"/>
    <property type="project" value="TreeGrafter"/>
</dbReference>
<feature type="region of interest" description="Disordered" evidence="2">
    <location>
        <begin position="185"/>
        <end position="204"/>
    </location>
</feature>
<feature type="compositionally biased region" description="Acidic residues" evidence="2">
    <location>
        <begin position="317"/>
        <end position="332"/>
    </location>
</feature>
<name>A0A9P0QR42_9ASCO</name>
<feature type="region of interest" description="Disordered" evidence="2">
    <location>
        <begin position="438"/>
        <end position="480"/>
    </location>
</feature>
<feature type="region of interest" description="Disordered" evidence="2">
    <location>
        <begin position="118"/>
        <end position="146"/>
    </location>
</feature>
<dbReference type="GO" id="GO:0042274">
    <property type="term" value="P:ribosomal small subunit biogenesis"/>
    <property type="evidence" value="ECO:0007669"/>
    <property type="project" value="InterPro"/>
</dbReference>
<comment type="similarity">
    <text evidence="1">Belongs to the LTV1 family.</text>
</comment>
<dbReference type="GO" id="GO:0030688">
    <property type="term" value="C:preribosome, small subunit precursor"/>
    <property type="evidence" value="ECO:0007669"/>
    <property type="project" value="TreeGrafter"/>
</dbReference>
<keyword evidence="4" id="KW-1185">Reference proteome</keyword>
<dbReference type="OrthoDB" id="5852896at2759"/>
<feature type="region of interest" description="Disordered" evidence="2">
    <location>
        <begin position="310"/>
        <end position="369"/>
    </location>
</feature>
<sequence length="480" mass="54964">MGRRFNKKNAQTFSIVHRAHDDALFYDNEASGHVLVPLKGGNQKKSSAADAVITSSKKKVFSTSELEKQLDQDEINKIRGNEGLAAQFGIYFDDSKYDYMQHLKPIGDDHEGVFISKDSSKQEREKPKNKDIGGLFGDQVPSEKKRNVAFDEGQNIPAELKGFNPDMDPRLREVLEALEDEEYLERRKGEADREIEGYEDDDDDLFADLLGSGEVENEDDFYYGSDADQYYDDDYDEEYDEWDLDNYKDEYDAKYNSDNQEEEKQVPVERDVGLLYNAGEAPEEAEGDAAPVSFISSNWEQDFHKFKAENKKKENDWDSDNDFDDEEEEDQFDVVGDLPSIAQSSKKGKSKNKLRKKKGAMSDTSEFSMSSSALFRTDGLTLLDDRYEQLAKKFEDEDEEEEEYQEFDMASERQDLEGMLDDFLDNYEMEKGGRKLVKKNETRHRIQEAADSVSKGKVAAKRKKEKEMKGLGSSFGGLTL</sequence>
<dbReference type="Pfam" id="PF04180">
    <property type="entry name" value="LTV"/>
    <property type="match status" value="1"/>
</dbReference>
<dbReference type="Proteomes" id="UP000837801">
    <property type="component" value="Unassembled WGS sequence"/>
</dbReference>
<evidence type="ECO:0000256" key="2">
    <source>
        <dbReference type="SAM" id="MobiDB-lite"/>
    </source>
</evidence>
<dbReference type="GO" id="GO:0000056">
    <property type="term" value="P:ribosomal small subunit export from nucleus"/>
    <property type="evidence" value="ECO:0007669"/>
    <property type="project" value="TreeGrafter"/>
</dbReference>
<evidence type="ECO:0000256" key="1">
    <source>
        <dbReference type="ARBA" id="ARBA00009078"/>
    </source>
</evidence>
<dbReference type="InterPro" id="IPR007307">
    <property type="entry name" value="Ltv1"/>
</dbReference>
<feature type="compositionally biased region" description="Basic and acidic residues" evidence="2">
    <location>
        <begin position="118"/>
        <end position="131"/>
    </location>
</feature>
<dbReference type="PANTHER" id="PTHR21531">
    <property type="entry name" value="LOW-TEMPERATURE VIABILITY PROTEIN LTV1-RELATED"/>
    <property type="match status" value="1"/>
</dbReference>